<keyword evidence="2" id="KW-1185">Reference proteome</keyword>
<accession>A0ABR2HCE2</accession>
<evidence type="ECO:0008006" key="3">
    <source>
        <dbReference type="Google" id="ProtNLM"/>
    </source>
</evidence>
<organism evidence="1 2">
    <name type="scientific">Tritrichomonas musculus</name>
    <dbReference type="NCBI Taxonomy" id="1915356"/>
    <lineage>
        <taxon>Eukaryota</taxon>
        <taxon>Metamonada</taxon>
        <taxon>Parabasalia</taxon>
        <taxon>Tritrichomonadida</taxon>
        <taxon>Tritrichomonadidae</taxon>
        <taxon>Tritrichomonas</taxon>
    </lineage>
</organism>
<dbReference type="InterPro" id="IPR008979">
    <property type="entry name" value="Galactose-bd-like_sf"/>
</dbReference>
<protein>
    <recommendedName>
        <fullName evidence="3">F5/8 type C domain-containing protein</fullName>
    </recommendedName>
</protein>
<reference evidence="1 2" key="1">
    <citation type="submission" date="2024-04" db="EMBL/GenBank/DDBJ databases">
        <title>Tritrichomonas musculus Genome.</title>
        <authorList>
            <person name="Alves-Ferreira E."/>
            <person name="Grigg M."/>
            <person name="Lorenzi H."/>
            <person name="Galac M."/>
        </authorList>
    </citation>
    <scope>NUCLEOTIDE SEQUENCE [LARGE SCALE GENOMIC DNA]</scope>
    <source>
        <strain evidence="1 2">EAF2021</strain>
    </source>
</reference>
<gene>
    <name evidence="1" type="ORF">M9Y10_024868</name>
</gene>
<evidence type="ECO:0000313" key="2">
    <source>
        <dbReference type="Proteomes" id="UP001470230"/>
    </source>
</evidence>
<dbReference type="Proteomes" id="UP001470230">
    <property type="component" value="Unassembled WGS sequence"/>
</dbReference>
<comment type="caution">
    <text evidence="1">The sequence shown here is derived from an EMBL/GenBank/DDBJ whole genome shotgun (WGS) entry which is preliminary data.</text>
</comment>
<name>A0ABR2HCE2_9EUKA</name>
<dbReference type="Gene3D" id="2.60.120.260">
    <property type="entry name" value="Galactose-binding domain-like"/>
    <property type="match status" value="1"/>
</dbReference>
<evidence type="ECO:0000313" key="1">
    <source>
        <dbReference type="EMBL" id="KAK8843794.1"/>
    </source>
</evidence>
<dbReference type="EMBL" id="JAPFFF010000034">
    <property type="protein sequence ID" value="KAK8843794.1"/>
    <property type="molecule type" value="Genomic_DNA"/>
</dbReference>
<proteinExistence type="predicted"/>
<sequence>MHCYFQTNNIENSFLRFDFKEHRVLPTNYTILSYAREKENHPKNWVIEGSNDGQHWAILDEEKDCTFLNGNSRVYTFSIQNENMQEFRYLQIRQNGENCAGQHHLLFNSIEFYGDYF</sequence>
<dbReference type="SUPFAM" id="SSF49785">
    <property type="entry name" value="Galactose-binding domain-like"/>
    <property type="match status" value="1"/>
</dbReference>